<evidence type="ECO:0000259" key="16">
    <source>
        <dbReference type="PROSITE" id="PS50011"/>
    </source>
</evidence>
<reference evidence="17" key="2">
    <citation type="submission" date="2018-04" db="EMBL/GenBank/DDBJ databases">
        <title>OnivRS2 (Oryza nivara Reference Sequence Version 2).</title>
        <authorList>
            <person name="Zhang J."/>
            <person name="Kudrna D."/>
            <person name="Lee S."/>
            <person name="Talag J."/>
            <person name="Rajasekar S."/>
            <person name="Welchert J."/>
            <person name="Hsing Y.-I."/>
            <person name="Wing R.A."/>
        </authorList>
    </citation>
    <scope>NUCLEOTIDE SEQUENCE [LARGE SCALE GENOMIC DNA]</scope>
    <source>
        <strain evidence="17">SL10</strain>
    </source>
</reference>
<dbReference type="Gene3D" id="1.10.510.10">
    <property type="entry name" value="Transferase(Phosphotransferase) domain 1"/>
    <property type="match status" value="1"/>
</dbReference>
<dbReference type="GO" id="GO:0005886">
    <property type="term" value="C:plasma membrane"/>
    <property type="evidence" value="ECO:0007669"/>
    <property type="project" value="UniProtKB-SubCell"/>
</dbReference>
<dbReference type="InterPro" id="IPR024788">
    <property type="entry name" value="Malectin-like_Carb-bd_dom"/>
</dbReference>
<dbReference type="InterPro" id="IPR008271">
    <property type="entry name" value="Ser/Thr_kinase_AS"/>
</dbReference>
<evidence type="ECO:0000256" key="14">
    <source>
        <dbReference type="SAM" id="Phobius"/>
    </source>
</evidence>
<dbReference type="STRING" id="4536.A0A0E0II28"/>
<keyword evidence="10 14" id="KW-0472">Membrane</keyword>
<dbReference type="Pfam" id="PF07714">
    <property type="entry name" value="PK_Tyr_Ser-Thr"/>
    <property type="match status" value="1"/>
</dbReference>
<feature type="transmembrane region" description="Helical" evidence="14">
    <location>
        <begin position="445"/>
        <end position="468"/>
    </location>
</feature>
<organism evidence="17">
    <name type="scientific">Oryza nivara</name>
    <name type="common">Indian wild rice</name>
    <name type="synonym">Oryza sativa f. spontanea</name>
    <dbReference type="NCBI Taxonomy" id="4536"/>
    <lineage>
        <taxon>Eukaryota</taxon>
        <taxon>Viridiplantae</taxon>
        <taxon>Streptophyta</taxon>
        <taxon>Embryophyta</taxon>
        <taxon>Tracheophyta</taxon>
        <taxon>Spermatophyta</taxon>
        <taxon>Magnoliopsida</taxon>
        <taxon>Liliopsida</taxon>
        <taxon>Poales</taxon>
        <taxon>Poaceae</taxon>
        <taxon>BOP clade</taxon>
        <taxon>Oryzoideae</taxon>
        <taxon>Oryzeae</taxon>
        <taxon>Oryzinae</taxon>
        <taxon>Oryza</taxon>
    </lineage>
</organism>
<dbReference type="eggNOG" id="KOG1187">
    <property type="taxonomic scope" value="Eukaryota"/>
</dbReference>
<comment type="similarity">
    <text evidence="2">In the N-terminal section; belongs to the leguminous lectin family.</text>
</comment>
<comment type="similarity">
    <text evidence="3">In the C-terminal section; belongs to the protein kinase superfamily. Ser/Thr protein kinase family.</text>
</comment>
<evidence type="ECO:0000256" key="13">
    <source>
        <dbReference type="SAM" id="MobiDB-lite"/>
    </source>
</evidence>
<dbReference type="GO" id="GO:0005524">
    <property type="term" value="F:ATP binding"/>
    <property type="evidence" value="ECO:0007669"/>
    <property type="project" value="UniProtKB-KW"/>
</dbReference>
<dbReference type="FunFam" id="1.10.510.10:FF:000240">
    <property type="entry name" value="Lectin-domain containing receptor kinase A4.3"/>
    <property type="match status" value="1"/>
</dbReference>
<dbReference type="InterPro" id="IPR001245">
    <property type="entry name" value="Ser-Thr/Tyr_kinase_cat_dom"/>
</dbReference>
<dbReference type="PROSITE" id="PS00108">
    <property type="entry name" value="PROTEIN_KINASE_ST"/>
    <property type="match status" value="1"/>
</dbReference>
<name>A0A0E0II28_ORYNI</name>
<proteinExistence type="inferred from homology"/>
<dbReference type="EnsemblPlants" id="ONIVA09G05980.1">
    <property type="protein sequence ID" value="ONIVA09G05980.1"/>
    <property type="gene ID" value="ONIVA09G05980"/>
</dbReference>
<feature type="compositionally biased region" description="Polar residues" evidence="13">
    <location>
        <begin position="805"/>
        <end position="826"/>
    </location>
</feature>
<keyword evidence="18" id="KW-1185">Reference proteome</keyword>
<evidence type="ECO:0000256" key="9">
    <source>
        <dbReference type="ARBA" id="ARBA00022989"/>
    </source>
</evidence>
<feature type="chain" id="PRO_5002362951" description="Protein kinase domain-containing protein" evidence="15">
    <location>
        <begin position="21"/>
        <end position="826"/>
    </location>
</feature>
<dbReference type="FunFam" id="3.30.200.20:FF:000394">
    <property type="entry name" value="Leucine-rich repeat receptor-like protein kinase"/>
    <property type="match status" value="1"/>
</dbReference>
<dbReference type="PROSITE" id="PS50011">
    <property type="entry name" value="PROTEIN_KINASE_DOM"/>
    <property type="match status" value="1"/>
</dbReference>
<evidence type="ECO:0000256" key="15">
    <source>
        <dbReference type="SAM" id="SignalP"/>
    </source>
</evidence>
<dbReference type="PANTHER" id="PTHR45631">
    <property type="entry name" value="OS07G0107800 PROTEIN-RELATED"/>
    <property type="match status" value="1"/>
</dbReference>
<evidence type="ECO:0000313" key="17">
    <source>
        <dbReference type="EnsemblPlants" id="ONIVA09G05980.1"/>
    </source>
</evidence>
<evidence type="ECO:0000256" key="5">
    <source>
        <dbReference type="ARBA" id="ARBA00022692"/>
    </source>
</evidence>
<evidence type="ECO:0000256" key="4">
    <source>
        <dbReference type="ARBA" id="ARBA00022475"/>
    </source>
</evidence>
<keyword evidence="4" id="KW-1003">Cell membrane</keyword>
<keyword evidence="6 15" id="KW-0732">Signal</keyword>
<evidence type="ECO:0000256" key="3">
    <source>
        <dbReference type="ARBA" id="ARBA00010217"/>
    </source>
</evidence>
<keyword evidence="5 14" id="KW-0812">Transmembrane</keyword>
<evidence type="ECO:0000256" key="12">
    <source>
        <dbReference type="ARBA" id="ARBA00023180"/>
    </source>
</evidence>
<keyword evidence="9 14" id="KW-1133">Transmembrane helix</keyword>
<accession>A0A0E0II28</accession>
<evidence type="ECO:0000256" key="2">
    <source>
        <dbReference type="ARBA" id="ARBA00008536"/>
    </source>
</evidence>
<feature type="region of interest" description="Disordered" evidence="13">
    <location>
        <begin position="800"/>
        <end position="826"/>
    </location>
</feature>
<dbReference type="InterPro" id="IPR011009">
    <property type="entry name" value="Kinase-like_dom_sf"/>
</dbReference>
<dbReference type="SMART" id="SM00220">
    <property type="entry name" value="S_TKc"/>
    <property type="match status" value="1"/>
</dbReference>
<dbReference type="Gene3D" id="3.30.200.20">
    <property type="entry name" value="Phosphorylase Kinase, domain 1"/>
    <property type="match status" value="1"/>
</dbReference>
<dbReference type="AlphaFoldDB" id="A0A0E0II28"/>
<keyword evidence="12" id="KW-0325">Glycoprotein</keyword>
<dbReference type="PANTHER" id="PTHR45631:SF6">
    <property type="entry name" value="OS09G0352000 PROTEIN"/>
    <property type="match status" value="1"/>
</dbReference>
<evidence type="ECO:0000256" key="11">
    <source>
        <dbReference type="ARBA" id="ARBA00023170"/>
    </source>
</evidence>
<dbReference type="Proteomes" id="UP000006591">
    <property type="component" value="Chromosome 9"/>
</dbReference>
<comment type="subcellular location">
    <subcellularLocation>
        <location evidence="1">Cell membrane</location>
        <topology evidence="1">Single-pass type I membrane protein</topology>
    </subcellularLocation>
</comment>
<dbReference type="GO" id="GO:0002229">
    <property type="term" value="P:defense response to oomycetes"/>
    <property type="evidence" value="ECO:0007669"/>
    <property type="project" value="UniProtKB-ARBA"/>
</dbReference>
<reference evidence="17" key="1">
    <citation type="submission" date="2015-04" db="UniProtKB">
        <authorList>
            <consortium name="EnsemblPlants"/>
        </authorList>
    </citation>
    <scope>IDENTIFICATION</scope>
    <source>
        <strain evidence="17">SL10</strain>
    </source>
</reference>
<dbReference type="Pfam" id="PF12819">
    <property type="entry name" value="Malectin_like"/>
    <property type="match status" value="1"/>
</dbReference>
<evidence type="ECO:0000256" key="6">
    <source>
        <dbReference type="ARBA" id="ARBA00022729"/>
    </source>
</evidence>
<dbReference type="HOGENOM" id="CLU_000288_41_2_1"/>
<dbReference type="SUPFAM" id="SSF56112">
    <property type="entry name" value="Protein kinase-like (PK-like)"/>
    <property type="match status" value="1"/>
</dbReference>
<keyword evidence="7" id="KW-0547">Nucleotide-binding</keyword>
<keyword evidence="11" id="KW-0675">Receptor</keyword>
<evidence type="ECO:0000256" key="7">
    <source>
        <dbReference type="ARBA" id="ARBA00022741"/>
    </source>
</evidence>
<dbReference type="OMA" id="ETQTHIT"/>
<sequence length="826" mass="91224">MALLVLVAALVLNTALHAAAQPADFLSIDCGLEANYSGYKDADTGIAYVSDEPYVDSGENHRIAADQESRWGDTNLRTLRSFPSGVRNCYALPTRAGTRYLVRLSFVHGNYDGSNADAGGGGGVGGGGWSTLSFDLYLGVDRWATVDKDYAHEAVFVAWASWAPVCLINTGSGTPFVSVVELRPLDDALYPSVMANQSMARYVRCSIGDNKEFITRYPGDQYDRFWWQLGYSSPTWKNLSTVSAITQDSIYTVPLTIIQTAVEAVGNNTMLNITWQDQTPRGRGLKFFMYFADFQNSQLRQFNVSFNDVEPYQYSPPYLTTGVLYNSGWSIATDGNYNISLVPTAASKLPPMINALEIYTLISHDNPTTFPVDFETIMAIKLEYGIKKNWMGDPCFPVKFAWEGVKCSNSSSNTARIISFFNSDGNMCNKPIIVPSPPGKRSNRAATLAILIVVPATLIVVLVLVFLIRRQQRKSNYSTEDPPRDQSELENALQTRQNHGDVLQIVENRQFTYSELEKVTNKFERHIGQGGFGPVYFGCLEDNTKVAVKMRSELSSHGLDEFFAEVQSLTKVHHRNLVSLIGYCWEKDHLALVYEYMDQGSICDRLRGNNGASETLNWRTRVRVMVEAAQGLDYLHKGCSLPIIHRDVKTSNILLGQNLQAKIADFGLSKTYLSETQTHISVTPAGTAGYIDPEYYQTSRLTESSDVYSFGIVLLEIATGEPPIISGQGHIIQRVKNKIVAGNISLIADARLDGAYEVSSMWKVVDTALQCTVDVVAQRPSMATVVAQLKESLALEESREDSGFMGSTSTVSDNTFSTSGFGPSAR</sequence>
<dbReference type="InterPro" id="IPR000719">
    <property type="entry name" value="Prot_kinase_dom"/>
</dbReference>
<keyword evidence="8" id="KW-0067">ATP-binding</keyword>
<evidence type="ECO:0000256" key="1">
    <source>
        <dbReference type="ARBA" id="ARBA00004251"/>
    </source>
</evidence>
<feature type="signal peptide" evidence="15">
    <location>
        <begin position="1"/>
        <end position="20"/>
    </location>
</feature>
<dbReference type="Gramene" id="ONIVA09G05980.1">
    <property type="protein sequence ID" value="ONIVA09G05980.1"/>
    <property type="gene ID" value="ONIVA09G05980"/>
</dbReference>
<protein>
    <recommendedName>
        <fullName evidence="16">Protein kinase domain-containing protein</fullName>
    </recommendedName>
</protein>
<feature type="domain" description="Protein kinase" evidence="16">
    <location>
        <begin position="521"/>
        <end position="793"/>
    </location>
</feature>
<evidence type="ECO:0000256" key="10">
    <source>
        <dbReference type="ARBA" id="ARBA00023136"/>
    </source>
</evidence>
<evidence type="ECO:0000313" key="18">
    <source>
        <dbReference type="Proteomes" id="UP000006591"/>
    </source>
</evidence>
<dbReference type="GO" id="GO:0004672">
    <property type="term" value="F:protein kinase activity"/>
    <property type="evidence" value="ECO:0007669"/>
    <property type="project" value="InterPro"/>
</dbReference>
<evidence type="ECO:0000256" key="8">
    <source>
        <dbReference type="ARBA" id="ARBA00022840"/>
    </source>
</evidence>